<keyword evidence="2" id="KW-1185">Reference proteome</keyword>
<protein>
    <submittedName>
        <fullName evidence="1">Uncharacterized protein</fullName>
    </submittedName>
</protein>
<dbReference type="AlphaFoldDB" id="A0A8X6Q8P6"/>
<reference evidence="1" key="1">
    <citation type="submission" date="2020-08" db="EMBL/GenBank/DDBJ databases">
        <title>Multicomponent nature underlies the extraordinary mechanical properties of spider dragline silk.</title>
        <authorList>
            <person name="Kono N."/>
            <person name="Nakamura H."/>
            <person name="Mori M."/>
            <person name="Yoshida Y."/>
            <person name="Ohtoshi R."/>
            <person name="Malay A.D."/>
            <person name="Moran D.A.P."/>
            <person name="Tomita M."/>
            <person name="Numata K."/>
            <person name="Arakawa K."/>
        </authorList>
    </citation>
    <scope>NUCLEOTIDE SEQUENCE</scope>
</reference>
<proteinExistence type="predicted"/>
<gene>
    <name evidence="1" type="ORF">NPIL_662881</name>
</gene>
<evidence type="ECO:0000313" key="1">
    <source>
        <dbReference type="EMBL" id="GFU06252.1"/>
    </source>
</evidence>
<accession>A0A8X6Q8P6</accession>
<dbReference type="Proteomes" id="UP000887013">
    <property type="component" value="Unassembled WGS sequence"/>
</dbReference>
<comment type="caution">
    <text evidence="1">The sequence shown here is derived from an EMBL/GenBank/DDBJ whole genome shotgun (WGS) entry which is preliminary data.</text>
</comment>
<sequence>MRPISVYRCRRNLPPEGGDTKPKNNRCIGDTVDLYGRLKPDRQCWPEKTEYSCTSWLRSQWGYLRHRYAKVGLTRQNGEQKSDAPVEPNRATLQVIHHLPECSQFASL</sequence>
<evidence type="ECO:0000313" key="2">
    <source>
        <dbReference type="Proteomes" id="UP000887013"/>
    </source>
</evidence>
<organism evidence="1 2">
    <name type="scientific">Nephila pilipes</name>
    <name type="common">Giant wood spider</name>
    <name type="synonym">Nephila maculata</name>
    <dbReference type="NCBI Taxonomy" id="299642"/>
    <lineage>
        <taxon>Eukaryota</taxon>
        <taxon>Metazoa</taxon>
        <taxon>Ecdysozoa</taxon>
        <taxon>Arthropoda</taxon>
        <taxon>Chelicerata</taxon>
        <taxon>Arachnida</taxon>
        <taxon>Araneae</taxon>
        <taxon>Araneomorphae</taxon>
        <taxon>Entelegynae</taxon>
        <taxon>Araneoidea</taxon>
        <taxon>Nephilidae</taxon>
        <taxon>Nephila</taxon>
    </lineage>
</organism>
<name>A0A8X6Q8P6_NEPPI</name>
<dbReference type="EMBL" id="BMAW01077411">
    <property type="protein sequence ID" value="GFU06252.1"/>
    <property type="molecule type" value="Genomic_DNA"/>
</dbReference>